<evidence type="ECO:0000313" key="4">
    <source>
        <dbReference type="EMBL" id="MCM4083105.1"/>
    </source>
</evidence>
<dbReference type="InterPro" id="IPR020802">
    <property type="entry name" value="TesA-like"/>
</dbReference>
<accession>A0ABT0YBI1</accession>
<proteinExistence type="inferred from homology"/>
<sequence length="250" mass="27184">MDRWVSHPAPRPEAPIKLFCFPYAGGGASAFRQWAPRLAGAEVAAVQLPGRENRLGERPIDAMDRLVDALRNGLAAHLDDRPFAFFGHSMGARIAFALTKRLQGAGDRLPVRLFASASPAPWLQVPETAWRQSDDELLAWLTGLGGTPPEVLASPDLMRLMLPTIRADLTVGATWTYRLDQPLPIGIRAFAGTADEYATPERARAWARETAAGCDVTVLDGGHFFVHEKVGEVLDIVDSDLCAVLDGAHR</sequence>
<evidence type="ECO:0000259" key="3">
    <source>
        <dbReference type="SMART" id="SM00824"/>
    </source>
</evidence>
<evidence type="ECO:0000256" key="1">
    <source>
        <dbReference type="ARBA" id="ARBA00007169"/>
    </source>
</evidence>
<evidence type="ECO:0000313" key="5">
    <source>
        <dbReference type="Proteomes" id="UP001523216"/>
    </source>
</evidence>
<name>A0ABT0YBI1_9ACTN</name>
<comment type="caution">
    <text evidence="4">The sequence shown here is derived from an EMBL/GenBank/DDBJ whole genome shotgun (WGS) entry which is preliminary data.</text>
</comment>
<feature type="domain" description="Thioesterase TesA-like" evidence="3">
    <location>
        <begin position="19"/>
        <end position="241"/>
    </location>
</feature>
<gene>
    <name evidence="4" type="ORF">LXN57_36685</name>
</gene>
<dbReference type="SUPFAM" id="SSF53474">
    <property type="entry name" value="alpha/beta-Hydrolases"/>
    <property type="match status" value="1"/>
</dbReference>
<dbReference type="RefSeq" id="WP_251802817.1">
    <property type="nucleotide sequence ID" value="NZ_JAMQOL010000054.1"/>
</dbReference>
<dbReference type="SMART" id="SM00824">
    <property type="entry name" value="PKS_TE"/>
    <property type="match status" value="1"/>
</dbReference>
<keyword evidence="2 4" id="KW-0378">Hydrolase</keyword>
<evidence type="ECO:0000256" key="2">
    <source>
        <dbReference type="ARBA" id="ARBA00022801"/>
    </source>
</evidence>
<dbReference type="Pfam" id="PF00975">
    <property type="entry name" value="Thioesterase"/>
    <property type="match status" value="1"/>
</dbReference>
<dbReference type="InterPro" id="IPR001031">
    <property type="entry name" value="Thioesterase"/>
</dbReference>
<dbReference type="Gene3D" id="3.40.50.1820">
    <property type="entry name" value="alpha/beta hydrolase"/>
    <property type="match status" value="1"/>
</dbReference>
<keyword evidence="5" id="KW-1185">Reference proteome</keyword>
<comment type="similarity">
    <text evidence="1">Belongs to the thioesterase family.</text>
</comment>
<dbReference type="EMBL" id="JAMQOL010000054">
    <property type="protein sequence ID" value="MCM4083105.1"/>
    <property type="molecule type" value="Genomic_DNA"/>
</dbReference>
<protein>
    <submittedName>
        <fullName evidence="4">Alpha/beta fold hydrolase</fullName>
    </submittedName>
</protein>
<dbReference type="GO" id="GO:0016787">
    <property type="term" value="F:hydrolase activity"/>
    <property type="evidence" value="ECO:0007669"/>
    <property type="project" value="UniProtKB-KW"/>
</dbReference>
<organism evidence="4 5">
    <name type="scientific">Paractinoplanes hotanensis</name>
    <dbReference type="NCBI Taxonomy" id="2906497"/>
    <lineage>
        <taxon>Bacteria</taxon>
        <taxon>Bacillati</taxon>
        <taxon>Actinomycetota</taxon>
        <taxon>Actinomycetes</taxon>
        <taxon>Micromonosporales</taxon>
        <taxon>Micromonosporaceae</taxon>
        <taxon>Paractinoplanes</taxon>
    </lineage>
</organism>
<dbReference type="InterPro" id="IPR012223">
    <property type="entry name" value="TEII"/>
</dbReference>
<dbReference type="PANTHER" id="PTHR11487:SF0">
    <property type="entry name" value="S-ACYL FATTY ACID SYNTHASE THIOESTERASE, MEDIUM CHAIN"/>
    <property type="match status" value="1"/>
</dbReference>
<dbReference type="Proteomes" id="UP001523216">
    <property type="component" value="Unassembled WGS sequence"/>
</dbReference>
<reference evidence="4 5" key="1">
    <citation type="submission" date="2022-06" db="EMBL/GenBank/DDBJ databases">
        <title>Actinoplanes abujensis sp. nov., isolated from Nigerian arid soil.</title>
        <authorList>
            <person name="Ding P."/>
        </authorList>
    </citation>
    <scope>NUCLEOTIDE SEQUENCE [LARGE SCALE GENOMIC DNA]</scope>
    <source>
        <strain evidence="5">TRM88002</strain>
    </source>
</reference>
<dbReference type="PANTHER" id="PTHR11487">
    <property type="entry name" value="THIOESTERASE"/>
    <property type="match status" value="1"/>
</dbReference>
<dbReference type="InterPro" id="IPR029058">
    <property type="entry name" value="AB_hydrolase_fold"/>
</dbReference>